<evidence type="ECO:0000313" key="3">
    <source>
        <dbReference type="Proteomes" id="UP000382436"/>
    </source>
</evidence>
<dbReference type="EMBL" id="AACBVJ010000001">
    <property type="protein sequence ID" value="EAJ9196641.1"/>
    <property type="molecule type" value="Genomic_DNA"/>
</dbReference>
<organism evidence="2">
    <name type="scientific">Campylobacter coli</name>
    <dbReference type="NCBI Taxonomy" id="195"/>
    <lineage>
        <taxon>Bacteria</taxon>
        <taxon>Pseudomonadati</taxon>
        <taxon>Campylobacterota</taxon>
        <taxon>Epsilonproteobacteria</taxon>
        <taxon>Campylobacterales</taxon>
        <taxon>Campylobacteraceae</taxon>
        <taxon>Campylobacter</taxon>
    </lineage>
</organism>
<dbReference type="AlphaFoldDB" id="A0A5Z1F4P5"/>
<dbReference type="EMBL" id="AAKCQV010000009">
    <property type="protein sequence ID" value="ECQ7361147.1"/>
    <property type="molecule type" value="Genomic_DNA"/>
</dbReference>
<reference evidence="2" key="2">
    <citation type="submission" date="2019-08" db="EMBL/GenBank/DDBJ databases">
        <authorList>
            <person name="Ashton P.M."/>
            <person name="Dallman T."/>
            <person name="Nair S."/>
            <person name="De Pinna E."/>
            <person name="Peters T."/>
            <person name="Grant K."/>
        </authorList>
    </citation>
    <scope>NUCLEOTIDE SEQUENCE</scope>
    <source>
        <strain evidence="2">241883</strain>
    </source>
</reference>
<protein>
    <submittedName>
        <fullName evidence="2">Uncharacterized protein</fullName>
    </submittedName>
</protein>
<sequence length="127" mass="15079">MNLIDKLKKAYGYKKELYEAEKGSSSKEYHIENAEIFQDFIELELLQCDDIARKFYLMQIYRHGYKNIRSLNSKLAFKAKLDNDDINFIKILKEANILHALNEIYTTKEVKKMKMRKTKLTCESCKP</sequence>
<comment type="caution">
    <text evidence="2">The sequence shown here is derived from an EMBL/GenBank/DDBJ whole genome shotgun (WGS) entry which is preliminary data.</text>
</comment>
<evidence type="ECO:0000313" key="2">
    <source>
        <dbReference type="EMBL" id="ECQ7361147.1"/>
    </source>
</evidence>
<proteinExistence type="predicted"/>
<accession>A0A5Z1F4P5</accession>
<evidence type="ECO:0000313" key="1">
    <source>
        <dbReference type="EMBL" id="EAJ9196641.1"/>
    </source>
</evidence>
<name>A0A5Z1F4P5_CAMCO</name>
<gene>
    <name evidence="1" type="ORF">BZ274_00280</name>
    <name evidence="2" type="ORF">F0E85_05985</name>
</gene>
<dbReference type="RefSeq" id="WP_052784912.1">
    <property type="nucleotide sequence ID" value="NZ_CBDHPC010000006.1"/>
</dbReference>
<reference evidence="1 3" key="1">
    <citation type="submission" date="2018-05" db="EMBL/GenBank/DDBJ databases">
        <authorList>
            <consortium name="PulseNet: The National Subtyping Network for Foodborne Disease Surveillance"/>
            <person name="Tarr C.L."/>
            <person name="Trees E."/>
            <person name="Katz L.S."/>
            <person name="Carleton-Romer H.A."/>
            <person name="Stroika S."/>
            <person name="Kucerova Z."/>
            <person name="Roache K.F."/>
            <person name="Sabol A.L."/>
            <person name="Besser J."/>
            <person name="Gerner-Smidt P."/>
        </authorList>
    </citation>
    <scope>NUCLEOTIDE SEQUENCE [LARGE SCALE GENOMIC DNA]</scope>
    <source>
        <strain evidence="1 3">PNUSAC001435</strain>
    </source>
</reference>
<dbReference type="Proteomes" id="UP000382436">
    <property type="component" value="Unassembled WGS sequence"/>
</dbReference>